<feature type="domain" description="AlgX/AlgJ SGNH hydrolase-like" evidence="5">
    <location>
        <begin position="91"/>
        <end position="228"/>
    </location>
</feature>
<dbReference type="GO" id="GO:0042597">
    <property type="term" value="C:periplasmic space"/>
    <property type="evidence" value="ECO:0007669"/>
    <property type="project" value="UniProtKB-SubCell"/>
</dbReference>
<gene>
    <name evidence="6" type="ORF">SDC9_39516</name>
</gene>
<reference evidence="6" key="1">
    <citation type="submission" date="2019-08" db="EMBL/GenBank/DDBJ databases">
        <authorList>
            <person name="Kucharzyk K."/>
            <person name="Murdoch R.W."/>
            <person name="Higgins S."/>
            <person name="Loffler F."/>
        </authorList>
    </citation>
    <scope>NUCLEOTIDE SEQUENCE</scope>
</reference>
<evidence type="ECO:0000313" key="6">
    <source>
        <dbReference type="EMBL" id="MPL93389.1"/>
    </source>
</evidence>
<organism evidence="6">
    <name type="scientific">bioreactor metagenome</name>
    <dbReference type="NCBI Taxonomy" id="1076179"/>
    <lineage>
        <taxon>unclassified sequences</taxon>
        <taxon>metagenomes</taxon>
        <taxon>ecological metagenomes</taxon>
    </lineage>
</organism>
<dbReference type="Pfam" id="PF16822">
    <property type="entry name" value="ALGX"/>
    <property type="match status" value="1"/>
</dbReference>
<evidence type="ECO:0000259" key="5">
    <source>
        <dbReference type="Pfam" id="PF16822"/>
    </source>
</evidence>
<evidence type="ECO:0000256" key="3">
    <source>
        <dbReference type="ARBA" id="ARBA00022729"/>
    </source>
</evidence>
<dbReference type="EMBL" id="VSSQ01000390">
    <property type="protein sequence ID" value="MPL93389.1"/>
    <property type="molecule type" value="Genomic_DNA"/>
</dbReference>
<keyword evidence="2" id="KW-0808">Transferase</keyword>
<name>A0A644VPR8_9ZZZZ</name>
<sequence length="432" mass="50799">MKRFLLILIIILMFTPMIFQFFGYKNGKLGGYYDKKSMPYFSTNIFINLEYQKRLEAALKQETGFSDFFIRFSNQVRYSLLKCSSNGEIIIGKDDNIYFKNYVNSVLGLDFQGEERIDAAIQKLSVVSDSLKKNGKDLIFIMVPGKGAYCPEYFPLRYSLVKPKQTNYQTYINAFRKYGIEYLDFNSWILSLKGKTQYELYPNASVHWGNYAGYLAADSLIKYLDNKYSIDLTKINVEKINVSTKMEGADDEMEAIVNLLEDIPNKPAPRVSFELDTVNKDKLKVLAIGDSYFFGMSAFGLLSTVFDSCELWYYMREVKTDVYKFKTIAEYDDIRKEIEKNKTVLLVFNEANLFEEPIRIIDDLYYIFTSYPQYENELLRQKERFRMQIDMDKKWKDEIVKKANKNNISEYEAIDRDAEYLAKEYLKKKFNK</sequence>
<dbReference type="GO" id="GO:0016740">
    <property type="term" value="F:transferase activity"/>
    <property type="evidence" value="ECO:0007669"/>
    <property type="project" value="UniProtKB-KW"/>
</dbReference>
<accession>A0A644VPR8</accession>
<evidence type="ECO:0000256" key="4">
    <source>
        <dbReference type="ARBA" id="ARBA00022764"/>
    </source>
</evidence>
<evidence type="ECO:0000256" key="2">
    <source>
        <dbReference type="ARBA" id="ARBA00022679"/>
    </source>
</evidence>
<protein>
    <recommendedName>
        <fullName evidence="5">AlgX/AlgJ SGNH hydrolase-like domain-containing protein</fullName>
    </recommendedName>
</protein>
<evidence type="ECO:0000256" key="1">
    <source>
        <dbReference type="ARBA" id="ARBA00004418"/>
    </source>
</evidence>
<keyword evidence="4" id="KW-0574">Periplasm</keyword>
<comment type="subcellular location">
    <subcellularLocation>
        <location evidence="1">Periplasm</location>
    </subcellularLocation>
</comment>
<proteinExistence type="predicted"/>
<keyword evidence="3" id="KW-0732">Signal</keyword>
<dbReference type="InterPro" id="IPR031811">
    <property type="entry name" value="ALGX/ALGJ_SGNH-like"/>
</dbReference>
<comment type="caution">
    <text evidence="6">The sequence shown here is derived from an EMBL/GenBank/DDBJ whole genome shotgun (WGS) entry which is preliminary data.</text>
</comment>
<dbReference type="AlphaFoldDB" id="A0A644VPR8"/>